<organism evidence="9 13">
    <name type="scientific">Rotaria sordida</name>
    <dbReference type="NCBI Taxonomy" id="392033"/>
    <lineage>
        <taxon>Eukaryota</taxon>
        <taxon>Metazoa</taxon>
        <taxon>Spiralia</taxon>
        <taxon>Gnathifera</taxon>
        <taxon>Rotifera</taxon>
        <taxon>Eurotatoria</taxon>
        <taxon>Bdelloidea</taxon>
        <taxon>Philodinida</taxon>
        <taxon>Philodinidae</taxon>
        <taxon>Rotaria</taxon>
    </lineage>
</organism>
<sequence>MLARVLNSNATTTIAKRILTTNNIRMIDSHRYKSYGSSEVQHGSSHHGEVDHHGHHGHHDPYKMMYERLWQNKSTLDWLPKPEGSWQEINEKQQAYYNKILITGILAFTLACAYFRVVVVGDSGALTKPPYHLIGNEDFPGSKYEDAVGAKQE</sequence>
<dbReference type="Proteomes" id="UP000663836">
    <property type="component" value="Unassembled WGS sequence"/>
</dbReference>
<evidence type="ECO:0000313" key="6">
    <source>
        <dbReference type="EMBL" id="CAF0990856.1"/>
    </source>
</evidence>
<feature type="domain" description="Deltamethrin resistance protein prag01" evidence="3">
    <location>
        <begin position="79"/>
        <end position="115"/>
    </location>
</feature>
<dbReference type="Pfam" id="PF16020">
    <property type="entry name" value="Deltameth_res"/>
    <property type="match status" value="1"/>
</dbReference>
<evidence type="ECO:0000313" key="12">
    <source>
        <dbReference type="EMBL" id="CAF3753945.1"/>
    </source>
</evidence>
<evidence type="ECO:0000313" key="10">
    <source>
        <dbReference type="EMBL" id="CAF3606623.1"/>
    </source>
</evidence>
<dbReference type="AlphaFoldDB" id="A0A814N8P7"/>
<keyword evidence="2" id="KW-1133">Transmembrane helix</keyword>
<dbReference type="Proteomes" id="UP000663823">
    <property type="component" value="Unassembled WGS sequence"/>
</dbReference>
<keyword evidence="2" id="KW-0472">Membrane</keyword>
<dbReference type="Proteomes" id="UP000663870">
    <property type="component" value="Unassembled WGS sequence"/>
</dbReference>
<dbReference type="EMBL" id="CAJNOO010000121">
    <property type="protein sequence ID" value="CAF0814565.1"/>
    <property type="molecule type" value="Genomic_DNA"/>
</dbReference>
<dbReference type="Proteomes" id="UP000663864">
    <property type="component" value="Unassembled WGS sequence"/>
</dbReference>
<evidence type="ECO:0000313" key="5">
    <source>
        <dbReference type="EMBL" id="CAF0814565.1"/>
    </source>
</evidence>
<gene>
    <name evidence="11" type="ORF">FNK824_LOCUS9919</name>
    <name evidence="12" type="ORF">JBS370_LOCUS12728</name>
    <name evidence="8" type="ORF">JXQ802_LOCUS18542</name>
    <name evidence="9" type="ORF">JXQ802_LOCUS18568</name>
    <name evidence="10" type="ORF">OTI717_LOCUS7083</name>
    <name evidence="4" type="ORF">PYM288_LOCUS4251</name>
    <name evidence="5" type="ORF">RFH988_LOCUS4610</name>
    <name evidence="7" type="ORF">SEV965_LOCUS12196</name>
    <name evidence="6" type="ORF">ZHD862_LOCUS12016</name>
</gene>
<comment type="caution">
    <text evidence="9">The sequence shown here is derived from an EMBL/GenBank/DDBJ whole genome shotgun (WGS) entry which is preliminary data.</text>
</comment>
<evidence type="ECO:0000256" key="2">
    <source>
        <dbReference type="SAM" id="Phobius"/>
    </source>
</evidence>
<proteinExistence type="predicted"/>
<evidence type="ECO:0000313" key="11">
    <source>
        <dbReference type="EMBL" id="CAF3712487.1"/>
    </source>
</evidence>
<protein>
    <recommendedName>
        <fullName evidence="3">Deltamethrin resistance protein prag01 domain-containing protein</fullName>
    </recommendedName>
</protein>
<dbReference type="EMBL" id="CAJNOL010000490">
    <property type="protein sequence ID" value="CAF1088628.1"/>
    <property type="molecule type" value="Genomic_DNA"/>
</dbReference>
<evidence type="ECO:0000259" key="3">
    <source>
        <dbReference type="Pfam" id="PF16020"/>
    </source>
</evidence>
<evidence type="ECO:0000313" key="13">
    <source>
        <dbReference type="Proteomes" id="UP000663870"/>
    </source>
</evidence>
<dbReference type="EMBL" id="CAJOAX010000518">
    <property type="protein sequence ID" value="CAF3606623.1"/>
    <property type="molecule type" value="Genomic_DNA"/>
</dbReference>
<evidence type="ECO:0000313" key="8">
    <source>
        <dbReference type="EMBL" id="CAF1088159.1"/>
    </source>
</evidence>
<dbReference type="Proteomes" id="UP000663854">
    <property type="component" value="Unassembled WGS sequence"/>
</dbReference>
<dbReference type="OrthoDB" id="9981889at2759"/>
<reference evidence="9" key="1">
    <citation type="submission" date="2021-02" db="EMBL/GenBank/DDBJ databases">
        <authorList>
            <person name="Nowell W R."/>
        </authorList>
    </citation>
    <scope>NUCLEOTIDE SEQUENCE</scope>
</reference>
<dbReference type="EMBL" id="CAJNOL010000489">
    <property type="protein sequence ID" value="CAF1088159.1"/>
    <property type="molecule type" value="Genomic_DNA"/>
</dbReference>
<dbReference type="InterPro" id="IPR031973">
    <property type="entry name" value="Deltameth_res_prag01"/>
</dbReference>
<evidence type="ECO:0000313" key="4">
    <source>
        <dbReference type="EMBL" id="CAF0793479.1"/>
    </source>
</evidence>
<dbReference type="EMBL" id="CAJOBD010001050">
    <property type="protein sequence ID" value="CAF3753945.1"/>
    <property type="molecule type" value="Genomic_DNA"/>
</dbReference>
<keyword evidence="13" id="KW-1185">Reference proteome</keyword>
<dbReference type="Proteomes" id="UP000663874">
    <property type="component" value="Unassembled WGS sequence"/>
</dbReference>
<dbReference type="EMBL" id="CAJNOH010000038">
    <property type="protein sequence ID" value="CAF0793479.1"/>
    <property type="molecule type" value="Genomic_DNA"/>
</dbReference>
<accession>A0A814N8P7</accession>
<dbReference type="Proteomes" id="UP000663889">
    <property type="component" value="Unassembled WGS sequence"/>
</dbReference>
<dbReference type="EMBL" id="CAJOBE010001078">
    <property type="protein sequence ID" value="CAF3712487.1"/>
    <property type="molecule type" value="Genomic_DNA"/>
</dbReference>
<feature type="transmembrane region" description="Helical" evidence="2">
    <location>
        <begin position="100"/>
        <end position="119"/>
    </location>
</feature>
<name>A0A814N8P7_9BILA</name>
<dbReference type="EMBL" id="CAJNOT010000464">
    <property type="protein sequence ID" value="CAF0990856.1"/>
    <property type="molecule type" value="Genomic_DNA"/>
</dbReference>
<evidence type="ECO:0000313" key="9">
    <source>
        <dbReference type="EMBL" id="CAF1088628.1"/>
    </source>
</evidence>
<evidence type="ECO:0000313" key="7">
    <source>
        <dbReference type="EMBL" id="CAF1028790.1"/>
    </source>
</evidence>
<evidence type="ECO:0000256" key="1">
    <source>
        <dbReference type="SAM" id="MobiDB-lite"/>
    </source>
</evidence>
<feature type="region of interest" description="Disordered" evidence="1">
    <location>
        <begin position="36"/>
        <end position="59"/>
    </location>
</feature>
<dbReference type="EMBL" id="CAJNOU010000547">
    <property type="protein sequence ID" value="CAF1028790.1"/>
    <property type="molecule type" value="Genomic_DNA"/>
</dbReference>
<keyword evidence="2" id="KW-0812">Transmembrane</keyword>
<dbReference type="Proteomes" id="UP000663882">
    <property type="component" value="Unassembled WGS sequence"/>
</dbReference>